<dbReference type="GO" id="GO:0016020">
    <property type="term" value="C:membrane"/>
    <property type="evidence" value="ECO:0007669"/>
    <property type="project" value="UniProtKB-SubCell"/>
</dbReference>
<evidence type="ECO:0000256" key="4">
    <source>
        <dbReference type="ARBA" id="ARBA00023136"/>
    </source>
</evidence>
<dbReference type="Proteomes" id="UP001309876">
    <property type="component" value="Unassembled WGS sequence"/>
</dbReference>
<comment type="subcellular location">
    <subcellularLocation>
        <location evidence="1">Membrane</location>
        <topology evidence="1">Multi-pass membrane protein</topology>
    </subcellularLocation>
</comment>
<name>A0AAN7T4M5_9EURO</name>
<protein>
    <submittedName>
        <fullName evidence="5">Uncharacterized protein</fullName>
    </submittedName>
</protein>
<evidence type="ECO:0000256" key="1">
    <source>
        <dbReference type="ARBA" id="ARBA00004141"/>
    </source>
</evidence>
<dbReference type="SUPFAM" id="SSF144083">
    <property type="entry name" value="Magnesium transport protein CorA, transmembrane region"/>
    <property type="match status" value="1"/>
</dbReference>
<evidence type="ECO:0000313" key="6">
    <source>
        <dbReference type="Proteomes" id="UP001309876"/>
    </source>
</evidence>
<dbReference type="AlphaFoldDB" id="A0AAN7T4M5"/>
<keyword evidence="2" id="KW-0812">Transmembrane</keyword>
<gene>
    <name evidence="5" type="ORF">LTR05_000511</name>
</gene>
<keyword evidence="4" id="KW-0472">Membrane</keyword>
<comment type="caution">
    <text evidence="5">The sequence shown here is derived from an EMBL/GenBank/DDBJ whole genome shotgun (WGS) entry which is preliminary data.</text>
</comment>
<sequence length="270" mass="30093">MVVCLPTSERAGTVLTNFTGQAEIVKHISEAFTAGLLDEHSMGKEALSCVWVLAYSIIRAVSQQMDAAFRIFDPLDRVYDISRTTYLPTMLNKANDLARVDRYIAGLEKILGFFDAVRSFQQSQKPTSPPSQNLKNCYSRISDRSNLESEIAKQKIVHARELCRTHIKQHESHIQLTLSYSTTQIANNLDKGSRIGERITTIGLVLAAISGLTSPLAVVTSYFGMNVVELVEGGRSADSCFIFGHLVHHHRTLYNSFTILVQEIRSMLSI</sequence>
<dbReference type="InterPro" id="IPR045863">
    <property type="entry name" value="CorA_TM1_TM2"/>
</dbReference>
<organism evidence="5 6">
    <name type="scientific">Lithohypha guttulata</name>
    <dbReference type="NCBI Taxonomy" id="1690604"/>
    <lineage>
        <taxon>Eukaryota</taxon>
        <taxon>Fungi</taxon>
        <taxon>Dikarya</taxon>
        <taxon>Ascomycota</taxon>
        <taxon>Pezizomycotina</taxon>
        <taxon>Eurotiomycetes</taxon>
        <taxon>Chaetothyriomycetidae</taxon>
        <taxon>Chaetothyriales</taxon>
        <taxon>Trichomeriaceae</taxon>
        <taxon>Lithohypha</taxon>
    </lineage>
</organism>
<evidence type="ECO:0000256" key="2">
    <source>
        <dbReference type="ARBA" id="ARBA00022692"/>
    </source>
</evidence>
<accession>A0AAN7T4M5</accession>
<keyword evidence="6" id="KW-1185">Reference proteome</keyword>
<evidence type="ECO:0000313" key="5">
    <source>
        <dbReference type="EMBL" id="KAK5090339.1"/>
    </source>
</evidence>
<proteinExistence type="predicted"/>
<dbReference type="EMBL" id="JAVRRJ010000001">
    <property type="protein sequence ID" value="KAK5090339.1"/>
    <property type="molecule type" value="Genomic_DNA"/>
</dbReference>
<evidence type="ECO:0000256" key="3">
    <source>
        <dbReference type="ARBA" id="ARBA00022989"/>
    </source>
</evidence>
<reference evidence="5 6" key="1">
    <citation type="submission" date="2023-08" db="EMBL/GenBank/DDBJ databases">
        <title>Black Yeasts Isolated from many extreme environments.</title>
        <authorList>
            <person name="Coleine C."/>
            <person name="Stajich J.E."/>
            <person name="Selbmann L."/>
        </authorList>
    </citation>
    <scope>NUCLEOTIDE SEQUENCE [LARGE SCALE GENOMIC DNA]</scope>
    <source>
        <strain evidence="5 6">CCFEE 5910</strain>
    </source>
</reference>
<keyword evidence="3" id="KW-1133">Transmembrane helix</keyword>